<reference evidence="1 2" key="1">
    <citation type="journal article" date="2016" name="Sci. Rep.">
        <title>Metabolic traits of an uncultured archaeal lineage -MSBL1- from brine pools of the Red Sea.</title>
        <authorList>
            <person name="Mwirichia R."/>
            <person name="Alam I."/>
            <person name="Rashid M."/>
            <person name="Vinu M."/>
            <person name="Ba-Alawi W."/>
            <person name="Anthony Kamau A."/>
            <person name="Kamanda Ngugi D."/>
            <person name="Goker M."/>
            <person name="Klenk H.P."/>
            <person name="Bajic V."/>
            <person name="Stingl U."/>
        </authorList>
    </citation>
    <scope>NUCLEOTIDE SEQUENCE [LARGE SCALE GENOMIC DNA]</scope>
    <source>
        <strain evidence="1">SCGC-AAA385D11</strain>
    </source>
</reference>
<keyword evidence="2" id="KW-1185">Reference proteome</keyword>
<evidence type="ECO:0000313" key="2">
    <source>
        <dbReference type="Proteomes" id="UP000070256"/>
    </source>
</evidence>
<name>A0A133VPC8_9EURY</name>
<dbReference type="Proteomes" id="UP000070256">
    <property type="component" value="Unassembled WGS sequence"/>
</dbReference>
<protein>
    <submittedName>
        <fullName evidence="1">Uncharacterized protein</fullName>
    </submittedName>
</protein>
<dbReference type="AlphaFoldDB" id="A0A133VPC8"/>
<proteinExistence type="predicted"/>
<dbReference type="EMBL" id="LHYK01000004">
    <property type="protein sequence ID" value="KXB08278.1"/>
    <property type="molecule type" value="Genomic_DNA"/>
</dbReference>
<gene>
    <name evidence="1" type="ORF">AKJ58_00310</name>
</gene>
<organism evidence="1 2">
    <name type="scientific">candidate division MSBL1 archaeon SCGC-AAA385D11</name>
    <dbReference type="NCBI Taxonomy" id="1698286"/>
    <lineage>
        <taxon>Archaea</taxon>
        <taxon>Methanobacteriati</taxon>
        <taxon>Methanobacteriota</taxon>
        <taxon>candidate division MSBL1</taxon>
    </lineage>
</organism>
<comment type="caution">
    <text evidence="1">The sequence shown here is derived from an EMBL/GenBank/DDBJ whole genome shotgun (WGS) entry which is preliminary data.</text>
</comment>
<accession>A0A133VPC8</accession>
<sequence length="127" mass="14689">MESEEIEETDKLIRELLGLSSDLKIFRDFEDQIEEGLRNFQRENYHASFNTLLDTVEGVVRKIFTEFGFGGTSGALVPMIEKLRAEKLVRKGTEHLIRGLDRNLPNHGLLMIIETFQKPSLNFLFFV</sequence>
<evidence type="ECO:0000313" key="1">
    <source>
        <dbReference type="EMBL" id="KXB08278.1"/>
    </source>
</evidence>